<reference evidence="2 3" key="1">
    <citation type="submission" date="2023-11" db="EMBL/GenBank/DDBJ databases">
        <title>Draft genome of Azohydromonas lata strain H1 (DSM1123), a polyhydroxyalkanoate producer.</title>
        <authorList>
            <person name="Traversa D."/>
            <person name="D'Addabbo P."/>
            <person name="Pazzani C."/>
            <person name="Manzari C."/>
            <person name="Chiara M."/>
            <person name="Scrascia M."/>
        </authorList>
    </citation>
    <scope>NUCLEOTIDE SEQUENCE [LARGE SCALE GENOMIC DNA]</scope>
    <source>
        <strain evidence="2 3">H1</strain>
    </source>
</reference>
<feature type="transmembrane region" description="Helical" evidence="1">
    <location>
        <begin position="38"/>
        <end position="55"/>
    </location>
</feature>
<dbReference type="Proteomes" id="UP001293718">
    <property type="component" value="Unassembled WGS sequence"/>
</dbReference>
<keyword evidence="1" id="KW-0472">Membrane</keyword>
<proteinExistence type="predicted"/>
<comment type="caution">
    <text evidence="2">The sequence shown here is derived from an EMBL/GenBank/DDBJ whole genome shotgun (WGS) entry which is preliminary data.</text>
</comment>
<feature type="transmembrane region" description="Helical" evidence="1">
    <location>
        <begin position="84"/>
        <end position="105"/>
    </location>
</feature>
<dbReference type="EMBL" id="JAXOJX010000026">
    <property type="protein sequence ID" value="MDZ5458181.1"/>
    <property type="molecule type" value="Genomic_DNA"/>
</dbReference>
<organism evidence="2 3">
    <name type="scientific">Azohydromonas lata</name>
    <dbReference type="NCBI Taxonomy" id="45677"/>
    <lineage>
        <taxon>Bacteria</taxon>
        <taxon>Pseudomonadati</taxon>
        <taxon>Pseudomonadota</taxon>
        <taxon>Betaproteobacteria</taxon>
        <taxon>Burkholderiales</taxon>
        <taxon>Sphaerotilaceae</taxon>
        <taxon>Azohydromonas</taxon>
    </lineage>
</organism>
<sequence length="115" mass="11876">MGWIVLLVGPLLVLADLGLTYALVGPGCNGQRGALLHLPMAVSFTLCLLLTLAALRASWRAGAGEPANAPASTDPDAAQERRCFITWLALAIGALSCLVIAALWLPVAVLSPCTV</sequence>
<evidence type="ECO:0008006" key="4">
    <source>
        <dbReference type="Google" id="ProtNLM"/>
    </source>
</evidence>
<evidence type="ECO:0000313" key="3">
    <source>
        <dbReference type="Proteomes" id="UP001293718"/>
    </source>
</evidence>
<protein>
    <recommendedName>
        <fullName evidence="4">Transmembrane protein</fullName>
    </recommendedName>
</protein>
<keyword evidence="3" id="KW-1185">Reference proteome</keyword>
<evidence type="ECO:0000313" key="2">
    <source>
        <dbReference type="EMBL" id="MDZ5458181.1"/>
    </source>
</evidence>
<name>A0ABU5II65_9BURK</name>
<keyword evidence="1" id="KW-0812">Transmembrane</keyword>
<gene>
    <name evidence="2" type="ORF">SM757_16520</name>
</gene>
<evidence type="ECO:0000256" key="1">
    <source>
        <dbReference type="SAM" id="Phobius"/>
    </source>
</evidence>
<accession>A0ABU5II65</accession>
<keyword evidence="1" id="KW-1133">Transmembrane helix</keyword>
<dbReference type="RefSeq" id="WP_322466329.1">
    <property type="nucleotide sequence ID" value="NZ_JAXOJX010000026.1"/>
</dbReference>